<evidence type="ECO:0000313" key="1">
    <source>
        <dbReference type="EMBL" id="CAH2093569.1"/>
    </source>
</evidence>
<dbReference type="Proteomes" id="UP001153954">
    <property type="component" value="Unassembled WGS sequence"/>
</dbReference>
<name>A0AAU9U3R1_EUPED</name>
<accession>A0AAU9U3R1</accession>
<reference evidence="1" key="1">
    <citation type="submission" date="2022-03" db="EMBL/GenBank/DDBJ databases">
        <authorList>
            <person name="Tunstrom K."/>
        </authorList>
    </citation>
    <scope>NUCLEOTIDE SEQUENCE</scope>
</reference>
<comment type="caution">
    <text evidence="1">The sequence shown here is derived from an EMBL/GenBank/DDBJ whole genome shotgun (WGS) entry which is preliminary data.</text>
</comment>
<organism evidence="1 2">
    <name type="scientific">Euphydryas editha</name>
    <name type="common">Edith's checkerspot</name>
    <dbReference type="NCBI Taxonomy" id="104508"/>
    <lineage>
        <taxon>Eukaryota</taxon>
        <taxon>Metazoa</taxon>
        <taxon>Ecdysozoa</taxon>
        <taxon>Arthropoda</taxon>
        <taxon>Hexapoda</taxon>
        <taxon>Insecta</taxon>
        <taxon>Pterygota</taxon>
        <taxon>Neoptera</taxon>
        <taxon>Endopterygota</taxon>
        <taxon>Lepidoptera</taxon>
        <taxon>Glossata</taxon>
        <taxon>Ditrysia</taxon>
        <taxon>Papilionoidea</taxon>
        <taxon>Nymphalidae</taxon>
        <taxon>Nymphalinae</taxon>
        <taxon>Euphydryas</taxon>
    </lineage>
</organism>
<dbReference type="AlphaFoldDB" id="A0AAU9U3R1"/>
<gene>
    <name evidence="1" type="ORF">EEDITHA_LOCUS9223</name>
</gene>
<dbReference type="EMBL" id="CAKOGL010000013">
    <property type="protein sequence ID" value="CAH2093569.1"/>
    <property type="molecule type" value="Genomic_DNA"/>
</dbReference>
<evidence type="ECO:0000313" key="2">
    <source>
        <dbReference type="Proteomes" id="UP001153954"/>
    </source>
</evidence>
<sequence length="116" mass="13256">MPTISFYFGIGENCIGSYCSNEREWYENNLGQYFGCNVKSIALQAQILMFGMEDGPIHLLHISHYGHVMELEERIKYSKKIEVGTEPIVDLTVLEVDKKPCIVAVTDPKVHLINFF</sequence>
<keyword evidence="2" id="KW-1185">Reference proteome</keyword>
<protein>
    <submittedName>
        <fullName evidence="1">Uncharacterized protein</fullName>
    </submittedName>
</protein>
<proteinExistence type="predicted"/>